<feature type="domain" description="Glucose-methanol-choline oxidoreductase N-terminal" evidence="4">
    <location>
        <begin position="36"/>
        <end position="353"/>
    </location>
</feature>
<dbReference type="SUPFAM" id="SSF51905">
    <property type="entry name" value="FAD/NAD(P)-binding domain"/>
    <property type="match status" value="1"/>
</dbReference>
<dbReference type="SUPFAM" id="SSF54373">
    <property type="entry name" value="FAD-linked reductases, C-terminal domain"/>
    <property type="match status" value="1"/>
</dbReference>
<feature type="domain" description="Glucose-methanol-choline oxidoreductase C-terminal" evidence="5">
    <location>
        <begin position="494"/>
        <end position="630"/>
    </location>
</feature>
<keyword evidence="7" id="KW-1185">Reference proteome</keyword>
<evidence type="ECO:0000259" key="4">
    <source>
        <dbReference type="Pfam" id="PF00732"/>
    </source>
</evidence>
<dbReference type="GO" id="GO:0016614">
    <property type="term" value="F:oxidoreductase activity, acting on CH-OH group of donors"/>
    <property type="evidence" value="ECO:0007669"/>
    <property type="project" value="InterPro"/>
</dbReference>
<dbReference type="AlphaFoldDB" id="A0AA39WVU8"/>
<organism evidence="6 7">
    <name type="scientific">Immersiella caudata</name>
    <dbReference type="NCBI Taxonomy" id="314043"/>
    <lineage>
        <taxon>Eukaryota</taxon>
        <taxon>Fungi</taxon>
        <taxon>Dikarya</taxon>
        <taxon>Ascomycota</taxon>
        <taxon>Pezizomycotina</taxon>
        <taxon>Sordariomycetes</taxon>
        <taxon>Sordariomycetidae</taxon>
        <taxon>Sordariales</taxon>
        <taxon>Lasiosphaeriaceae</taxon>
        <taxon>Immersiella</taxon>
    </lineage>
</organism>
<gene>
    <name evidence="6" type="ORF">B0T14DRAFT_426884</name>
</gene>
<dbReference type="Proteomes" id="UP001175000">
    <property type="component" value="Unassembled WGS sequence"/>
</dbReference>
<dbReference type="InterPro" id="IPR007867">
    <property type="entry name" value="GMC_OxRtase_C"/>
</dbReference>
<dbReference type="InterPro" id="IPR036188">
    <property type="entry name" value="FAD/NAD-bd_sf"/>
</dbReference>
<name>A0AA39WVU8_9PEZI</name>
<evidence type="ECO:0000256" key="3">
    <source>
        <dbReference type="SAM" id="SignalP"/>
    </source>
</evidence>
<reference evidence="6" key="1">
    <citation type="submission" date="2023-06" db="EMBL/GenBank/DDBJ databases">
        <title>Genome-scale phylogeny and comparative genomics of the fungal order Sordariales.</title>
        <authorList>
            <consortium name="Lawrence Berkeley National Laboratory"/>
            <person name="Hensen N."/>
            <person name="Bonometti L."/>
            <person name="Westerberg I."/>
            <person name="Brannstrom I.O."/>
            <person name="Guillou S."/>
            <person name="Cros-Aarteil S."/>
            <person name="Calhoun S."/>
            <person name="Haridas S."/>
            <person name="Kuo A."/>
            <person name="Mondo S."/>
            <person name="Pangilinan J."/>
            <person name="Riley R."/>
            <person name="Labutti K."/>
            <person name="Andreopoulos B."/>
            <person name="Lipzen A."/>
            <person name="Chen C."/>
            <person name="Yanf M."/>
            <person name="Daum C."/>
            <person name="Ng V."/>
            <person name="Clum A."/>
            <person name="Steindorff A."/>
            <person name="Ohm R."/>
            <person name="Martin F."/>
            <person name="Silar P."/>
            <person name="Natvig D."/>
            <person name="Lalanne C."/>
            <person name="Gautier V."/>
            <person name="Ament-Velasquez S.L."/>
            <person name="Kruys A."/>
            <person name="Hutchinson M.I."/>
            <person name="Powell A.J."/>
            <person name="Barry K."/>
            <person name="Miller A.N."/>
            <person name="Grigoriev I.V."/>
            <person name="Debuchy R."/>
            <person name="Gladieux P."/>
            <person name="Thoren M.H."/>
            <person name="Johannesson H."/>
        </authorList>
    </citation>
    <scope>NUCLEOTIDE SEQUENCE</scope>
    <source>
        <strain evidence="6">CBS 606.72</strain>
    </source>
</reference>
<feature type="active site" description="Proton donor" evidence="2">
    <location>
        <position position="578"/>
    </location>
</feature>
<evidence type="ECO:0000256" key="2">
    <source>
        <dbReference type="PIRSR" id="PIRSR000137-1"/>
    </source>
</evidence>
<accession>A0AA39WVU8</accession>
<evidence type="ECO:0000259" key="5">
    <source>
        <dbReference type="Pfam" id="PF05199"/>
    </source>
</evidence>
<dbReference type="Gene3D" id="3.30.560.10">
    <property type="entry name" value="Glucose Oxidase, domain 3"/>
    <property type="match status" value="1"/>
</dbReference>
<dbReference type="GO" id="GO:0044550">
    <property type="term" value="P:secondary metabolite biosynthetic process"/>
    <property type="evidence" value="ECO:0007669"/>
    <property type="project" value="TreeGrafter"/>
</dbReference>
<feature type="signal peptide" evidence="3">
    <location>
        <begin position="1"/>
        <end position="19"/>
    </location>
</feature>
<dbReference type="Pfam" id="PF00732">
    <property type="entry name" value="GMC_oxred_N"/>
    <property type="match status" value="1"/>
</dbReference>
<dbReference type="PANTHER" id="PTHR11552">
    <property type="entry name" value="GLUCOSE-METHANOL-CHOLINE GMC OXIDOREDUCTASE"/>
    <property type="match status" value="1"/>
</dbReference>
<dbReference type="EMBL" id="JAULSU010000003">
    <property type="protein sequence ID" value="KAK0622569.1"/>
    <property type="molecule type" value="Genomic_DNA"/>
</dbReference>
<evidence type="ECO:0000256" key="1">
    <source>
        <dbReference type="ARBA" id="ARBA00010790"/>
    </source>
</evidence>
<dbReference type="PANTHER" id="PTHR11552:SF115">
    <property type="entry name" value="DEHYDROGENASE XPTC-RELATED"/>
    <property type="match status" value="1"/>
</dbReference>
<feature type="chain" id="PRO_5041426160" evidence="3">
    <location>
        <begin position="20"/>
        <end position="642"/>
    </location>
</feature>
<comment type="caution">
    <text evidence="6">The sequence shown here is derived from an EMBL/GenBank/DDBJ whole genome shotgun (WGS) entry which is preliminary data.</text>
</comment>
<comment type="similarity">
    <text evidence="1">Belongs to the GMC oxidoreductase family.</text>
</comment>
<protein>
    <submittedName>
        <fullName evidence="6">GMC oxidoreductase-like protein</fullName>
    </submittedName>
</protein>
<evidence type="ECO:0000313" key="7">
    <source>
        <dbReference type="Proteomes" id="UP001175000"/>
    </source>
</evidence>
<dbReference type="Gene3D" id="3.50.50.60">
    <property type="entry name" value="FAD/NAD(P)-binding domain"/>
    <property type="match status" value="1"/>
</dbReference>
<keyword evidence="3" id="KW-0732">Signal</keyword>
<sequence>MGFLGAAVVLLATLSSAASVPPANTKRQVSHLRDKYDFVILGGGTCGLTVANRLTEKFPSKTVLVVEYGDVVQNAPGFFDPPTNWIQPIPNPPPTWNFVALPSPDMANRSASVQVGQGVGGSSVVNGMFFDRGSKFDYDAWDDVAGGGKDKWDWKALFPYFKKSVTFTPPDPATVQQYNYTWDLSAYGGSGPIYSSYPPFQWADRPVLAKAWEEMGIKHVKECAGGDKEGICWVPGSQHPVTHRRSHAGLGHYANIVPPRPNYDLLVKHQAIRVIYANPKGPKRGPPSVEIKSLDDGSIFNVSAKAEVIISAGVFHTPTILQRSGIGPAAFLASAGIPVVLDLPGVGANLQDHSGPPVIWNYTTPYTGFFPLPSEMAANATFKTAATAAFDQTPATGPYTFSSGNNAIYVSLPNITPTFRSITQTIRQMAKNGSASAYLPPDIRNDPTIIAGYKAQLLAIASLLENPKSPSLETPWVSSQFPIGARVWSFILHPLSRGTVRLDLASHLAQPILDYRSGSNPVDLQIHLAQVRYLRKLFNTPTFQARGAVEVGPGAAVAGSDAALGDYVKANSFMSFLHPCCTAAMMDKGKGGVVGRDLKVHGAEGLRIVDMSVLPFLPAAHLSSTAYAVGEKAAEMIAKDWK</sequence>
<dbReference type="InterPro" id="IPR012132">
    <property type="entry name" value="GMC_OxRdtase"/>
</dbReference>
<evidence type="ECO:0000313" key="6">
    <source>
        <dbReference type="EMBL" id="KAK0622569.1"/>
    </source>
</evidence>
<dbReference type="InterPro" id="IPR000172">
    <property type="entry name" value="GMC_OxRdtase_N"/>
</dbReference>
<proteinExistence type="inferred from homology"/>
<feature type="active site" description="Proton acceptor" evidence="2">
    <location>
        <position position="621"/>
    </location>
</feature>
<dbReference type="PIRSF" id="PIRSF000137">
    <property type="entry name" value="Alcohol_oxidase"/>
    <property type="match status" value="1"/>
</dbReference>
<dbReference type="GO" id="GO:0050660">
    <property type="term" value="F:flavin adenine dinucleotide binding"/>
    <property type="evidence" value="ECO:0007669"/>
    <property type="project" value="InterPro"/>
</dbReference>
<dbReference type="Pfam" id="PF05199">
    <property type="entry name" value="GMC_oxred_C"/>
    <property type="match status" value="1"/>
</dbReference>